<protein>
    <submittedName>
        <fullName evidence="2">Uncharacterized protein</fullName>
    </submittedName>
</protein>
<evidence type="ECO:0000313" key="2">
    <source>
        <dbReference type="EMBL" id="AIQ61966.1"/>
    </source>
</evidence>
<keyword evidence="3" id="KW-1185">Reference proteome</keyword>
<dbReference type="HOGENOM" id="CLU_1401276_0_0_9"/>
<gene>
    <name evidence="2" type="ORF">PSTEL_01320</name>
</gene>
<sequence>MGGIIVSRKQTHKKSKREFLMKLIFGFIWNRILWGVIISAFINLAMYSYITNSYMTYIVTEERLQNIIVRTIITIYGIDSVENVKFFIDTEDVMKENEGLILAFSIIPEGSDIKSGDYKVEIMNEEMDLSNVRLNISNYLNNTVGINIYNRETNKLVNNMYSVRFTERQDKQIREVLNTESRSKTAKWFLETFK</sequence>
<keyword evidence="1" id="KW-0812">Transmembrane</keyword>
<dbReference type="EMBL" id="CP009286">
    <property type="protein sequence ID" value="AIQ61966.1"/>
    <property type="molecule type" value="Genomic_DNA"/>
</dbReference>
<dbReference type="AlphaFoldDB" id="A0A089LKC3"/>
<organism evidence="2 3">
    <name type="scientific">Paenibacillus stellifer</name>
    <dbReference type="NCBI Taxonomy" id="169760"/>
    <lineage>
        <taxon>Bacteria</taxon>
        <taxon>Bacillati</taxon>
        <taxon>Bacillota</taxon>
        <taxon>Bacilli</taxon>
        <taxon>Bacillales</taxon>
        <taxon>Paenibacillaceae</taxon>
        <taxon>Paenibacillus</taxon>
    </lineage>
</organism>
<name>A0A089LKC3_9BACL</name>
<dbReference type="Proteomes" id="UP000029507">
    <property type="component" value="Chromosome"/>
</dbReference>
<evidence type="ECO:0000313" key="3">
    <source>
        <dbReference type="Proteomes" id="UP000029507"/>
    </source>
</evidence>
<accession>A0A089LKC3</accession>
<evidence type="ECO:0000256" key="1">
    <source>
        <dbReference type="SAM" id="Phobius"/>
    </source>
</evidence>
<keyword evidence="1" id="KW-0472">Membrane</keyword>
<reference evidence="2 3" key="1">
    <citation type="submission" date="2014-08" db="EMBL/GenBank/DDBJ databases">
        <title>Comparative genomics of the Paenibacillus odorifer group.</title>
        <authorList>
            <person name="den Bakker H.C."/>
            <person name="Tsai Y.-C."/>
            <person name="Martin N."/>
            <person name="Korlach J."/>
            <person name="Wiedmann M."/>
        </authorList>
    </citation>
    <scope>NUCLEOTIDE SEQUENCE [LARGE SCALE GENOMIC DNA]</scope>
    <source>
        <strain evidence="2 3">DSM 14472</strain>
    </source>
</reference>
<dbReference type="KEGG" id="pste:PSTEL_01320"/>
<feature type="transmembrane region" description="Helical" evidence="1">
    <location>
        <begin position="20"/>
        <end position="50"/>
    </location>
</feature>
<keyword evidence="1" id="KW-1133">Transmembrane helix</keyword>
<proteinExistence type="predicted"/>